<name>M6RG94_LEPIR</name>
<gene>
    <name evidence="1" type="ORF">LEP1GSC116_2310</name>
</gene>
<accession>M6RG94</accession>
<dbReference type="EMBL" id="AHNZ02000226">
    <property type="protein sequence ID" value="EMO06545.1"/>
    <property type="molecule type" value="Genomic_DNA"/>
</dbReference>
<organism evidence="1 2">
    <name type="scientific">Leptospira interrogans serovar Icterohaemorrhagiae str. Verdun HP</name>
    <dbReference type="NCBI Taxonomy" id="1049910"/>
    <lineage>
        <taxon>Bacteria</taxon>
        <taxon>Pseudomonadati</taxon>
        <taxon>Spirochaetota</taxon>
        <taxon>Spirochaetia</taxon>
        <taxon>Leptospirales</taxon>
        <taxon>Leptospiraceae</taxon>
        <taxon>Leptospira</taxon>
    </lineage>
</organism>
<proteinExistence type="predicted"/>
<sequence>MILTEEMERTLRKAWEEAKKEKKRIYYLGTYTFSSDL</sequence>
<evidence type="ECO:0000313" key="1">
    <source>
        <dbReference type="EMBL" id="EMO06545.1"/>
    </source>
</evidence>
<reference evidence="1 2" key="1">
    <citation type="submission" date="2013-01" db="EMBL/GenBank/DDBJ databases">
        <authorList>
            <person name="Harkins D.M."/>
            <person name="Durkin A.S."/>
            <person name="Brinkac L.M."/>
            <person name="Haft D.H."/>
            <person name="Selengut J.D."/>
            <person name="Sanka R."/>
            <person name="DePew J."/>
            <person name="Purushe J."/>
            <person name="Picardeau M."/>
            <person name="Werts C."/>
            <person name="Goarant C."/>
            <person name="Vinetz J.M."/>
            <person name="Sutton G.G."/>
            <person name="Nierman W.C."/>
            <person name="Fouts D.E."/>
        </authorList>
    </citation>
    <scope>NUCLEOTIDE SEQUENCE [LARGE SCALE GENOMIC DNA]</scope>
    <source>
        <strain evidence="1 2">Verdun HP</strain>
    </source>
</reference>
<dbReference type="Proteomes" id="UP000012092">
    <property type="component" value="Unassembled WGS sequence"/>
</dbReference>
<protein>
    <submittedName>
        <fullName evidence="1">Uncharacterized protein</fullName>
    </submittedName>
</protein>
<comment type="caution">
    <text evidence="1">The sequence shown here is derived from an EMBL/GenBank/DDBJ whole genome shotgun (WGS) entry which is preliminary data.</text>
</comment>
<evidence type="ECO:0000313" key="2">
    <source>
        <dbReference type="Proteomes" id="UP000012092"/>
    </source>
</evidence>
<dbReference type="AlphaFoldDB" id="M6RG94"/>